<comment type="caution">
    <text evidence="1">The sequence shown here is derived from an EMBL/GenBank/DDBJ whole genome shotgun (WGS) entry which is preliminary data.</text>
</comment>
<organism evidence="1 2">
    <name type="scientific">Rhodanobacter ginsenosidimutans</name>
    <dbReference type="NCBI Taxonomy" id="490571"/>
    <lineage>
        <taxon>Bacteria</taxon>
        <taxon>Pseudomonadati</taxon>
        <taxon>Pseudomonadota</taxon>
        <taxon>Gammaproteobacteria</taxon>
        <taxon>Lysobacterales</taxon>
        <taxon>Rhodanobacteraceae</taxon>
        <taxon>Rhodanobacter</taxon>
    </lineage>
</organism>
<sequence length="137" mass="15534">MSESWTRPSPPARSTLVEWARLLKFFRYYRHYGGHSIIEDEFVVALAPDAFTRELGEQLLARARAQGQAPHIDTFDDRVLIGVTDAETYSVTPRSLQASIELESLLTPLAGALLEPPIDSRHCFSPTHHPELWAEHR</sequence>
<evidence type="ECO:0000313" key="2">
    <source>
        <dbReference type="Proteomes" id="UP001596018"/>
    </source>
</evidence>
<reference evidence="2" key="1">
    <citation type="journal article" date="2019" name="Int. J. Syst. Evol. Microbiol.">
        <title>The Global Catalogue of Microorganisms (GCM) 10K type strain sequencing project: providing services to taxonomists for standard genome sequencing and annotation.</title>
        <authorList>
            <consortium name="The Broad Institute Genomics Platform"/>
            <consortium name="The Broad Institute Genome Sequencing Center for Infectious Disease"/>
            <person name="Wu L."/>
            <person name="Ma J."/>
        </authorList>
    </citation>
    <scope>NUCLEOTIDE SEQUENCE [LARGE SCALE GENOMIC DNA]</scope>
    <source>
        <strain evidence="2">KACC 12822</strain>
    </source>
</reference>
<dbReference type="RefSeq" id="WP_377342298.1">
    <property type="nucleotide sequence ID" value="NZ_JALBWS010000007.1"/>
</dbReference>
<name>A0ABW0K009_9GAMM</name>
<keyword evidence="2" id="KW-1185">Reference proteome</keyword>
<gene>
    <name evidence="1" type="ORF">ACFPK0_16510</name>
</gene>
<protein>
    <submittedName>
        <fullName evidence="1">Uncharacterized protein</fullName>
    </submittedName>
</protein>
<dbReference type="Proteomes" id="UP001596018">
    <property type="component" value="Unassembled WGS sequence"/>
</dbReference>
<accession>A0ABW0K009</accession>
<dbReference type="EMBL" id="JBHSMM010000007">
    <property type="protein sequence ID" value="MFC5441617.1"/>
    <property type="molecule type" value="Genomic_DNA"/>
</dbReference>
<evidence type="ECO:0000313" key="1">
    <source>
        <dbReference type="EMBL" id="MFC5441617.1"/>
    </source>
</evidence>
<proteinExistence type="predicted"/>